<protein>
    <recommendedName>
        <fullName evidence="3">DUF371 domain-containing protein</fullName>
    </recommendedName>
</protein>
<evidence type="ECO:0000313" key="2">
    <source>
        <dbReference type="Proteomes" id="UP000266745"/>
    </source>
</evidence>
<reference evidence="1 2" key="1">
    <citation type="journal article" date="2016" name="Sci. Rep.">
        <title>A novel ammonia-oxidizing archaeon from wastewater treatment plant: Its enrichment, physiological and genomic characteristics.</title>
        <authorList>
            <person name="Li Y."/>
            <person name="Ding K."/>
            <person name="Wen X."/>
            <person name="Zhang B."/>
            <person name="Shen B."/>
            <person name="Yang Y."/>
        </authorList>
    </citation>
    <scope>NUCLEOTIDE SEQUENCE [LARGE SCALE GENOMIC DNA]</scope>
    <source>
        <strain evidence="1 2">SAT1</strain>
    </source>
</reference>
<gene>
    <name evidence="1" type="ORF">SU86_002180</name>
</gene>
<dbReference type="KEGG" id="tah:SU86_002180"/>
<dbReference type="InterPro" id="IPR007171">
    <property type="entry name" value="DUF371"/>
</dbReference>
<name>A0A3G1B3R6_9ARCH</name>
<dbReference type="OrthoDB" id="9265at2157"/>
<dbReference type="Proteomes" id="UP000266745">
    <property type="component" value="Chromosome"/>
</dbReference>
<dbReference type="InterPro" id="IPR023131">
    <property type="entry name" value="Mth639-like_dom_sf"/>
</dbReference>
<sequence length="138" mass="15660">MRFEIPFSGHANVRANHTRTIEITTEPDLTLQGDCIIGVGAEFGCKKIPDDLKEKLRRSDAQVTITILVNDEKFEIVGKGHEELKLENPHDIVIRKSNFLCPRTLAIRCDKASDDMPREMMKKLQDPKTKGLFVIEVT</sequence>
<dbReference type="RefSeq" id="WP_048187957.1">
    <property type="nucleotide sequence ID" value="NZ_CP011097.1"/>
</dbReference>
<dbReference type="STRING" id="1603555.SU86_002180"/>
<keyword evidence="2" id="KW-1185">Reference proteome</keyword>
<dbReference type="EMBL" id="CP011097">
    <property type="protein sequence ID" value="AJZ75386.1"/>
    <property type="molecule type" value="Genomic_DNA"/>
</dbReference>
<proteinExistence type="predicted"/>
<evidence type="ECO:0008006" key="3">
    <source>
        <dbReference type="Google" id="ProtNLM"/>
    </source>
</evidence>
<accession>A0A3G1B3R6</accession>
<dbReference type="Gene3D" id="2.60.120.630">
    <property type="entry name" value="mth639 domain like"/>
    <property type="match status" value="1"/>
</dbReference>
<dbReference type="Pfam" id="PF04027">
    <property type="entry name" value="DUF371"/>
    <property type="match status" value="1"/>
</dbReference>
<organism evidence="1 2">
    <name type="scientific">Candidatus Nitrosotenuis cloacae</name>
    <dbReference type="NCBI Taxonomy" id="1603555"/>
    <lineage>
        <taxon>Archaea</taxon>
        <taxon>Nitrososphaerota</taxon>
        <taxon>Candidatus Nitrosotenuis</taxon>
    </lineage>
</organism>
<evidence type="ECO:0000313" key="1">
    <source>
        <dbReference type="EMBL" id="AJZ75386.1"/>
    </source>
</evidence>
<dbReference type="AlphaFoldDB" id="A0A3G1B3R6"/>
<dbReference type="GeneID" id="24875193"/>
<dbReference type="PANTHER" id="PTHR40696">
    <property type="entry name" value="DUF371 FAMILY PROTEIN"/>
    <property type="match status" value="1"/>
</dbReference>
<dbReference type="PANTHER" id="PTHR40696:SF1">
    <property type="entry name" value="DUF371 DOMAIN-CONTAINING PROTEIN"/>
    <property type="match status" value="1"/>
</dbReference>